<accession>A0ACC1JFN0</accession>
<keyword evidence="2" id="KW-1185">Reference proteome</keyword>
<reference evidence="1" key="1">
    <citation type="submission" date="2022-07" db="EMBL/GenBank/DDBJ databases">
        <title>Phylogenomic reconstructions and comparative analyses of Kickxellomycotina fungi.</title>
        <authorList>
            <person name="Reynolds N.K."/>
            <person name="Stajich J.E."/>
            <person name="Barry K."/>
            <person name="Grigoriev I.V."/>
            <person name="Crous P."/>
            <person name="Smith M.E."/>
        </authorList>
    </citation>
    <scope>NUCLEOTIDE SEQUENCE</scope>
    <source>
        <strain evidence="1">NRRL 5244</strain>
    </source>
</reference>
<organism evidence="1 2">
    <name type="scientific">Linderina macrospora</name>
    <dbReference type="NCBI Taxonomy" id="4868"/>
    <lineage>
        <taxon>Eukaryota</taxon>
        <taxon>Fungi</taxon>
        <taxon>Fungi incertae sedis</taxon>
        <taxon>Zoopagomycota</taxon>
        <taxon>Kickxellomycotina</taxon>
        <taxon>Kickxellomycetes</taxon>
        <taxon>Kickxellales</taxon>
        <taxon>Kickxellaceae</taxon>
        <taxon>Linderina</taxon>
    </lineage>
</organism>
<proteinExistence type="predicted"/>
<sequence length="599" mass="66211">MHDFRIATFSTPTYCEQCGGFLWGMAKQGVRCTKCRKTLHKKCSVADKSQCTGDQGLALLVPTEPPVTAASATYIRELDNTFWEQVKEEQKLNAFVSTQAEQPLSLFQTLPANFMQFTAKLAAIGLVERGLRDILFWKRPRTSLAAMFVYSMACLRPNLLFLMPTMVMIGYIVFNYYNSGYAESTVASRRTSPVPSIESSQASLAGSLSQASSSALSLGEASGRNRWREKRSRRQATDPYPAISRNSATPEDSGSPVDAQAGKRLGRARGSASETTLNGGGSRYVDLAAVFGQASFGSAKYTENVHTTQNLTGTFVGAFDWVAVHNCLVDWSQPESARRILGMCVAAQAVVMVTVFWVPWYLLFLVGGNAGLLAMSPHARAFVKVYGVELTLLAHERMAVRVWWWRRAVGRWPIIGRLAQKYTAGTVGSVFTSPLLLADEDGPGSPKQTSLNDGYTTPPLLSLASTATSASTLLSARRSKLASVFENQRWWFGFGWIPRLGSNERARWSDESGKVRLTSVSDFMPDQGYEWADGAEGWEVDARWALPVVADDDGWIYTDNFWKRPAGSSSKVQSYTRRRRWVRRMQPAIADPVVPANPR</sequence>
<name>A0ACC1JFN0_9FUNG</name>
<gene>
    <name evidence="1" type="ORF">FBU59_000790</name>
</gene>
<comment type="caution">
    <text evidence="1">The sequence shown here is derived from an EMBL/GenBank/DDBJ whole genome shotgun (WGS) entry which is preliminary data.</text>
</comment>
<dbReference type="Proteomes" id="UP001150603">
    <property type="component" value="Unassembled WGS sequence"/>
</dbReference>
<evidence type="ECO:0000313" key="2">
    <source>
        <dbReference type="Proteomes" id="UP001150603"/>
    </source>
</evidence>
<protein>
    <submittedName>
        <fullName evidence="1">Uncharacterized protein</fullName>
    </submittedName>
</protein>
<evidence type="ECO:0000313" key="1">
    <source>
        <dbReference type="EMBL" id="KAJ1950206.1"/>
    </source>
</evidence>
<dbReference type="EMBL" id="JANBPW010000258">
    <property type="protein sequence ID" value="KAJ1950206.1"/>
    <property type="molecule type" value="Genomic_DNA"/>
</dbReference>